<sequence>MPGLRGCHARPTPDRTTPTAPQTPASEKDGRAGRSLMKDPRASALADYFYQRAAAFSFSADVNDAQDTARAGMALLDAAALAAQLSSSDVILRTLSEAGRFEMTPDRKAVFLETDELRAAIQRPLLGSQMTGYEILALVVKTARRR</sequence>
<organism evidence="2 3">
    <name type="scientific">Phytohabitans houttuyneae</name>
    <dbReference type="NCBI Taxonomy" id="1076126"/>
    <lineage>
        <taxon>Bacteria</taxon>
        <taxon>Bacillati</taxon>
        <taxon>Actinomycetota</taxon>
        <taxon>Actinomycetes</taxon>
        <taxon>Micromonosporales</taxon>
        <taxon>Micromonosporaceae</taxon>
    </lineage>
</organism>
<reference evidence="2 3" key="2">
    <citation type="submission" date="2020-03" db="EMBL/GenBank/DDBJ databases">
        <authorList>
            <person name="Ichikawa N."/>
            <person name="Kimura A."/>
            <person name="Kitahashi Y."/>
            <person name="Uohara A."/>
        </authorList>
    </citation>
    <scope>NUCLEOTIDE SEQUENCE [LARGE SCALE GENOMIC DNA]</scope>
    <source>
        <strain evidence="2 3">NBRC 108639</strain>
    </source>
</reference>
<feature type="compositionally biased region" description="Basic and acidic residues" evidence="1">
    <location>
        <begin position="26"/>
        <end position="37"/>
    </location>
</feature>
<dbReference type="EMBL" id="BLPF01000004">
    <property type="protein sequence ID" value="GFJ85091.1"/>
    <property type="molecule type" value="Genomic_DNA"/>
</dbReference>
<keyword evidence="3" id="KW-1185">Reference proteome</keyword>
<feature type="region of interest" description="Disordered" evidence="1">
    <location>
        <begin position="1"/>
        <end position="37"/>
    </location>
</feature>
<name>A0A6V8KRW6_9ACTN</name>
<feature type="compositionally biased region" description="Low complexity" evidence="1">
    <location>
        <begin position="14"/>
        <end position="25"/>
    </location>
</feature>
<evidence type="ECO:0000313" key="2">
    <source>
        <dbReference type="EMBL" id="GFJ85091.1"/>
    </source>
</evidence>
<dbReference type="Proteomes" id="UP000482800">
    <property type="component" value="Unassembled WGS sequence"/>
</dbReference>
<dbReference type="AlphaFoldDB" id="A0A6V8KRW6"/>
<gene>
    <name evidence="2" type="ORF">Phou_092710</name>
</gene>
<accession>A0A6V8KRW6</accession>
<proteinExistence type="predicted"/>
<comment type="caution">
    <text evidence="2">The sequence shown here is derived from an EMBL/GenBank/DDBJ whole genome shotgun (WGS) entry which is preliminary data.</text>
</comment>
<evidence type="ECO:0000256" key="1">
    <source>
        <dbReference type="SAM" id="MobiDB-lite"/>
    </source>
</evidence>
<evidence type="ECO:0000313" key="3">
    <source>
        <dbReference type="Proteomes" id="UP000482800"/>
    </source>
</evidence>
<reference evidence="2 3" key="1">
    <citation type="submission" date="2020-03" db="EMBL/GenBank/DDBJ databases">
        <title>Whole genome shotgun sequence of Phytohabitans houttuyneae NBRC 108639.</title>
        <authorList>
            <person name="Komaki H."/>
            <person name="Tamura T."/>
        </authorList>
    </citation>
    <scope>NUCLEOTIDE SEQUENCE [LARGE SCALE GENOMIC DNA]</scope>
    <source>
        <strain evidence="2 3">NBRC 108639</strain>
    </source>
</reference>
<protein>
    <submittedName>
        <fullName evidence="2">Uncharacterized protein</fullName>
    </submittedName>
</protein>